<reference evidence="9" key="2">
    <citation type="submission" date="2020-04" db="EMBL/GenBank/DDBJ databases">
        <authorList>
            <consortium name="NCBI Genome Project"/>
        </authorList>
    </citation>
    <scope>NUCLEOTIDE SEQUENCE</scope>
    <source>
        <strain evidence="9">CBS 781.70</strain>
    </source>
</reference>
<dbReference type="Gene3D" id="3.40.50.1820">
    <property type="entry name" value="alpha/beta hydrolase"/>
    <property type="match status" value="1"/>
</dbReference>
<evidence type="ECO:0000256" key="1">
    <source>
        <dbReference type="ARBA" id="ARBA00022801"/>
    </source>
</evidence>
<keyword evidence="6" id="KW-0732">Signal</keyword>
<feature type="active site" description="Charge relay system" evidence="5">
    <location>
        <position position="356"/>
    </location>
</feature>
<evidence type="ECO:0000256" key="5">
    <source>
        <dbReference type="PIRSR" id="PIRSR018169-1"/>
    </source>
</evidence>
<evidence type="ECO:0000256" key="2">
    <source>
        <dbReference type="ARBA" id="ARBA00022963"/>
    </source>
</evidence>
<sequence length="434" mass="46434">MRFSISVLCFVSQVLGQLPAYTGPYGVGLIDVEVPGNGATFSNYTLKGTDQRAFYLETVLTSIYYPTAKDYANASQAPHPWLPRPLEVIAEGFAKAGGFGDPSVILAGLQVLGGNVTIPAQVDAPLSPDGGAFPVIVFSHGDTSLSTWYSIFCGELASRGNVVVAIQHRDGTSAGTVIRPKDGQERNLTYLRPEDVEPVPSELNLTMVKRTFRQGEVHEVVQMIEAINDGGGGGTYRSNSRNEGRDLANWKGRLDLTHLVASGHSFGATSTMDSLGGELTLVDSFTASIVFDPGKLSGPLNRNVSVPLLVADSLEWSLIPALLDGQNHFDLVKRIAEDSLQKTNGSWFMTNLGTAHVSVSDAPILAGDLITAFDSGAGNATIDPQVALQRYIDVSANFLQFLKDGSRNGILASEVTHPFFVNESGRDWVVHVAP</sequence>
<evidence type="ECO:0000256" key="4">
    <source>
        <dbReference type="PIRNR" id="PIRNR018169"/>
    </source>
</evidence>
<evidence type="ECO:0000313" key="7">
    <source>
        <dbReference type="EMBL" id="KAF1815466.1"/>
    </source>
</evidence>
<dbReference type="GeneID" id="54416598"/>
<evidence type="ECO:0000313" key="9">
    <source>
        <dbReference type="RefSeq" id="XP_033537097.1"/>
    </source>
</evidence>
<keyword evidence="1 4" id="KW-0378">Hydrolase</keyword>
<reference evidence="7 9" key="1">
    <citation type="submission" date="2020-01" db="EMBL/GenBank/DDBJ databases">
        <authorList>
            <consortium name="DOE Joint Genome Institute"/>
            <person name="Haridas S."/>
            <person name="Albert R."/>
            <person name="Binder M."/>
            <person name="Bloem J."/>
            <person name="Labutti K."/>
            <person name="Salamov A."/>
            <person name="Andreopoulos B."/>
            <person name="Baker S.E."/>
            <person name="Barry K."/>
            <person name="Bills G."/>
            <person name="Bluhm B.H."/>
            <person name="Cannon C."/>
            <person name="Castanera R."/>
            <person name="Culley D.E."/>
            <person name="Daum C."/>
            <person name="Ezra D."/>
            <person name="Gonzalez J.B."/>
            <person name="Henrissat B."/>
            <person name="Kuo A."/>
            <person name="Liang C."/>
            <person name="Lipzen A."/>
            <person name="Lutzoni F."/>
            <person name="Magnuson J."/>
            <person name="Mondo S."/>
            <person name="Nolan M."/>
            <person name="Ohm R."/>
            <person name="Pangilinan J."/>
            <person name="Park H.-J."/>
            <person name="Ramirez L."/>
            <person name="Alfaro M."/>
            <person name="Sun H."/>
            <person name="Tritt A."/>
            <person name="Yoshinaga Y."/>
            <person name="Zwiers L.-H."/>
            <person name="Turgeon B.G."/>
            <person name="Goodwin S.B."/>
            <person name="Spatafora J.W."/>
            <person name="Crous P.W."/>
            <person name="Grigoriev I.V."/>
        </authorList>
    </citation>
    <scope>NUCLEOTIDE SEQUENCE</scope>
    <source>
        <strain evidence="7 9">CBS 781.70</strain>
    </source>
</reference>
<feature type="signal peptide" evidence="6">
    <location>
        <begin position="1"/>
        <end position="16"/>
    </location>
</feature>
<proteinExistence type="inferred from homology"/>
<dbReference type="EC" id="3.1.1.47" evidence="4"/>
<comment type="catalytic activity">
    <reaction evidence="4">
        <text>a 1-O-alkyl-2-acetyl-sn-glycero-3-phosphocholine + H2O = a 1-O-alkyl-sn-glycero-3-phosphocholine + acetate + H(+)</text>
        <dbReference type="Rhea" id="RHEA:17777"/>
        <dbReference type="ChEBI" id="CHEBI:15377"/>
        <dbReference type="ChEBI" id="CHEBI:15378"/>
        <dbReference type="ChEBI" id="CHEBI:30089"/>
        <dbReference type="ChEBI" id="CHEBI:30909"/>
        <dbReference type="ChEBI" id="CHEBI:36707"/>
        <dbReference type="EC" id="3.1.1.47"/>
    </reaction>
</comment>
<dbReference type="InterPro" id="IPR016715">
    <property type="entry name" value="PAF_acetylhydro_eukaryote"/>
</dbReference>
<dbReference type="RefSeq" id="XP_033537097.1">
    <property type="nucleotide sequence ID" value="XM_033676028.1"/>
</dbReference>
<keyword evidence="8" id="KW-1185">Reference proteome</keyword>
<gene>
    <name evidence="7 9" type="ORF">P152DRAFT_390174</name>
</gene>
<keyword evidence="3 4" id="KW-0443">Lipid metabolism</keyword>
<dbReference type="Proteomes" id="UP000504638">
    <property type="component" value="Unplaced"/>
</dbReference>
<dbReference type="GO" id="GO:0003847">
    <property type="term" value="F:1-alkyl-2-acetylglycerophosphocholine esterase activity"/>
    <property type="evidence" value="ECO:0007669"/>
    <property type="project" value="UniProtKB-UniRule"/>
</dbReference>
<comment type="similarity">
    <text evidence="4">Belongs to the serine esterase family.</text>
</comment>
<reference evidence="9" key="3">
    <citation type="submission" date="2025-04" db="UniProtKB">
        <authorList>
            <consortium name="RefSeq"/>
        </authorList>
    </citation>
    <scope>IDENTIFICATION</scope>
    <source>
        <strain evidence="9">CBS 781.70</strain>
    </source>
</reference>
<dbReference type="Pfam" id="PF03403">
    <property type="entry name" value="PAF-AH_p_II"/>
    <property type="match status" value="1"/>
</dbReference>
<dbReference type="AlphaFoldDB" id="A0A6G1GC03"/>
<keyword evidence="2 4" id="KW-0442">Lipid degradation</keyword>
<evidence type="ECO:0000313" key="8">
    <source>
        <dbReference type="Proteomes" id="UP000504638"/>
    </source>
</evidence>
<organism evidence="7">
    <name type="scientific">Eremomyces bilateralis CBS 781.70</name>
    <dbReference type="NCBI Taxonomy" id="1392243"/>
    <lineage>
        <taxon>Eukaryota</taxon>
        <taxon>Fungi</taxon>
        <taxon>Dikarya</taxon>
        <taxon>Ascomycota</taxon>
        <taxon>Pezizomycotina</taxon>
        <taxon>Dothideomycetes</taxon>
        <taxon>Dothideomycetes incertae sedis</taxon>
        <taxon>Eremomycetales</taxon>
        <taxon>Eremomycetaceae</taxon>
        <taxon>Eremomyces</taxon>
    </lineage>
</organism>
<dbReference type="SUPFAM" id="SSF53474">
    <property type="entry name" value="alpha/beta-Hydrolases"/>
    <property type="match status" value="1"/>
</dbReference>
<dbReference type="OrthoDB" id="2363873at2759"/>
<feature type="active site" description="Charge relay system" evidence="5">
    <location>
        <position position="292"/>
    </location>
</feature>
<evidence type="ECO:0000256" key="3">
    <source>
        <dbReference type="ARBA" id="ARBA00023098"/>
    </source>
</evidence>
<dbReference type="PANTHER" id="PTHR10272">
    <property type="entry name" value="PLATELET-ACTIVATING FACTOR ACETYLHYDROLASE"/>
    <property type="match status" value="1"/>
</dbReference>
<dbReference type="EMBL" id="ML975151">
    <property type="protein sequence ID" value="KAF1815466.1"/>
    <property type="molecule type" value="Genomic_DNA"/>
</dbReference>
<dbReference type="InterPro" id="IPR029058">
    <property type="entry name" value="AB_hydrolase_fold"/>
</dbReference>
<protein>
    <recommendedName>
        <fullName evidence="4">Putative phospholipase</fullName>
        <ecNumber evidence="4">3.1.1.47</ecNumber>
    </recommendedName>
</protein>
<feature type="chain" id="PRO_5044632006" description="Putative phospholipase" evidence="6">
    <location>
        <begin position="17"/>
        <end position="434"/>
    </location>
</feature>
<name>A0A6G1GC03_9PEZI</name>
<feature type="active site" description="Nucleophile" evidence="5">
    <location>
        <position position="265"/>
    </location>
</feature>
<dbReference type="PIRSF" id="PIRSF018169">
    <property type="entry name" value="PAF_acetylhydrolase"/>
    <property type="match status" value="1"/>
</dbReference>
<evidence type="ECO:0000256" key="6">
    <source>
        <dbReference type="SAM" id="SignalP"/>
    </source>
</evidence>
<dbReference type="PANTHER" id="PTHR10272:SF11">
    <property type="entry name" value="PHOSPHOLIPASE-RELATED"/>
    <property type="match status" value="1"/>
</dbReference>
<accession>A0A6G1GC03</accession>
<dbReference type="GO" id="GO:0016042">
    <property type="term" value="P:lipid catabolic process"/>
    <property type="evidence" value="ECO:0007669"/>
    <property type="project" value="UniProtKB-KW"/>
</dbReference>